<dbReference type="AlphaFoldDB" id="A0AAD4TAT1"/>
<name>A0AAD4TAT1_9MAGN</name>
<gene>
    <name evidence="1" type="ORF">MKW98_005853</name>
</gene>
<dbReference type="Proteomes" id="UP001202328">
    <property type="component" value="Unassembled WGS sequence"/>
</dbReference>
<protein>
    <submittedName>
        <fullName evidence="1">Uncharacterized protein</fullName>
    </submittedName>
</protein>
<sequence>MAGTRSLIIAVVFVWALVASNILMCTATKWILRLIVFSSCLWINSEVNFECSVFQIPGVVTKSPAVIVGSCHTPTACDALCSRIMPSGRVITGKGNRGDCGPDDEAEQKLACACC</sequence>
<evidence type="ECO:0000313" key="2">
    <source>
        <dbReference type="Proteomes" id="UP001202328"/>
    </source>
</evidence>
<comment type="caution">
    <text evidence="1">The sequence shown here is derived from an EMBL/GenBank/DDBJ whole genome shotgun (WGS) entry which is preliminary data.</text>
</comment>
<keyword evidence="2" id="KW-1185">Reference proteome</keyword>
<proteinExistence type="predicted"/>
<organism evidence="1 2">
    <name type="scientific">Papaver atlanticum</name>
    <dbReference type="NCBI Taxonomy" id="357466"/>
    <lineage>
        <taxon>Eukaryota</taxon>
        <taxon>Viridiplantae</taxon>
        <taxon>Streptophyta</taxon>
        <taxon>Embryophyta</taxon>
        <taxon>Tracheophyta</taxon>
        <taxon>Spermatophyta</taxon>
        <taxon>Magnoliopsida</taxon>
        <taxon>Ranunculales</taxon>
        <taxon>Papaveraceae</taxon>
        <taxon>Papaveroideae</taxon>
        <taxon>Papaver</taxon>
    </lineage>
</organism>
<accession>A0AAD4TAT1</accession>
<dbReference type="EMBL" id="JAJJMB010002292">
    <property type="protein sequence ID" value="KAI3952158.1"/>
    <property type="molecule type" value="Genomic_DNA"/>
</dbReference>
<reference evidence="1" key="1">
    <citation type="submission" date="2022-04" db="EMBL/GenBank/DDBJ databases">
        <title>A functionally conserved STORR gene fusion in Papaver species that diverged 16.8 million years ago.</title>
        <authorList>
            <person name="Catania T."/>
        </authorList>
    </citation>
    <scope>NUCLEOTIDE SEQUENCE</scope>
    <source>
        <strain evidence="1">S-188037</strain>
    </source>
</reference>
<evidence type="ECO:0000313" key="1">
    <source>
        <dbReference type="EMBL" id="KAI3952158.1"/>
    </source>
</evidence>